<evidence type="ECO:0008006" key="4">
    <source>
        <dbReference type="Google" id="ProtNLM"/>
    </source>
</evidence>
<dbReference type="AlphaFoldDB" id="A0A7X1KPU6"/>
<evidence type="ECO:0000313" key="3">
    <source>
        <dbReference type="Proteomes" id="UP000551327"/>
    </source>
</evidence>
<organism evidence="2 3">
    <name type="scientific">Novosphingobium piscinae</name>
    <dbReference type="NCBI Taxonomy" id="1507448"/>
    <lineage>
        <taxon>Bacteria</taxon>
        <taxon>Pseudomonadati</taxon>
        <taxon>Pseudomonadota</taxon>
        <taxon>Alphaproteobacteria</taxon>
        <taxon>Sphingomonadales</taxon>
        <taxon>Sphingomonadaceae</taxon>
        <taxon>Novosphingobium</taxon>
    </lineage>
</organism>
<sequence length="103" mass="10395">MRPSSLTAALALVVAALLPAAAAPAAAAPAGWSATLREPLAAPRQGIVNSVVWHCGGTQCTAPAQGSRPLFVCRKVVAKFGPVTRFTSAEGELGAEDLARCNG</sequence>
<dbReference type="InterPro" id="IPR058067">
    <property type="entry name" value="CC_3452-like"/>
</dbReference>
<dbReference type="InterPro" id="IPR058513">
    <property type="entry name" value="DUF8200"/>
</dbReference>
<dbReference type="Proteomes" id="UP000551327">
    <property type="component" value="Unassembled WGS sequence"/>
</dbReference>
<proteinExistence type="predicted"/>
<dbReference type="EMBL" id="JACLAX010000006">
    <property type="protein sequence ID" value="MBC2669101.1"/>
    <property type="molecule type" value="Genomic_DNA"/>
</dbReference>
<feature type="chain" id="PRO_5030785888" description="Secreted protein" evidence="1">
    <location>
        <begin position="28"/>
        <end position="103"/>
    </location>
</feature>
<keyword evidence="3" id="KW-1185">Reference proteome</keyword>
<evidence type="ECO:0000256" key="1">
    <source>
        <dbReference type="SAM" id="SignalP"/>
    </source>
</evidence>
<protein>
    <recommendedName>
        <fullName evidence="4">Secreted protein</fullName>
    </recommendedName>
</protein>
<dbReference type="NCBIfam" id="NF047636">
    <property type="entry name" value="CC_3452_fam"/>
    <property type="match status" value="1"/>
</dbReference>
<evidence type="ECO:0000313" key="2">
    <source>
        <dbReference type="EMBL" id="MBC2669101.1"/>
    </source>
</evidence>
<feature type="signal peptide" evidence="1">
    <location>
        <begin position="1"/>
        <end position="27"/>
    </location>
</feature>
<reference evidence="2 3" key="1">
    <citation type="submission" date="2020-08" db="EMBL/GenBank/DDBJ databases">
        <title>The genome sequence of type strain Novosphingobium piscinae KCTC 42194.</title>
        <authorList>
            <person name="Liu Y."/>
        </authorList>
    </citation>
    <scope>NUCLEOTIDE SEQUENCE [LARGE SCALE GENOMIC DNA]</scope>
    <source>
        <strain evidence="2 3">KCTC 42194</strain>
    </source>
</reference>
<dbReference type="RefSeq" id="WP_185678986.1">
    <property type="nucleotide sequence ID" value="NZ_JACLAX010000006.1"/>
</dbReference>
<keyword evidence="1" id="KW-0732">Signal</keyword>
<name>A0A7X1KPU6_9SPHN</name>
<gene>
    <name evidence="2" type="ORF">H7F53_08095</name>
</gene>
<comment type="caution">
    <text evidence="2">The sequence shown here is derived from an EMBL/GenBank/DDBJ whole genome shotgun (WGS) entry which is preliminary data.</text>
</comment>
<dbReference type="Pfam" id="PF26624">
    <property type="entry name" value="DUF8200"/>
    <property type="match status" value="1"/>
</dbReference>
<accession>A0A7X1KPU6</accession>